<name>A0AB39CCB5_9VIRU</name>
<proteinExistence type="predicted"/>
<evidence type="ECO:0000313" key="1">
    <source>
        <dbReference type="EMBL" id="XDJ14582.1"/>
    </source>
</evidence>
<dbReference type="EMBL" id="PQ015378">
    <property type="protein sequence ID" value="XDJ14582.1"/>
    <property type="molecule type" value="Genomic_DNA"/>
</dbReference>
<protein>
    <submittedName>
        <fullName evidence="1">Uncharacterized protein</fullName>
    </submittedName>
</protein>
<organism evidence="1">
    <name type="scientific">Pseudomonas phage RVTF4</name>
    <dbReference type="NCBI Taxonomy" id="3236931"/>
    <lineage>
        <taxon>Viruses</taxon>
    </lineage>
</organism>
<accession>A0AB39CCB5</accession>
<sequence length="117" mass="14420">MDAWYLLKQLCEEHRDKPSLHWELEWVREHTERYEGHWHQLAVCRNIVTRYFKNKLVKQDVFYKPRPEKIYKFLGVSHGAGWCQGERKYVYWDPIHGQLFHREPADYRDRMSDVGTR</sequence>
<reference evidence="1" key="1">
    <citation type="submission" date="2024-07" db="EMBL/GenBank/DDBJ databases">
        <authorList>
            <person name="Bringhurst R.M."/>
            <person name="Homer T.E."/>
        </authorList>
    </citation>
    <scope>NUCLEOTIDE SEQUENCE</scope>
</reference>